<feature type="compositionally biased region" description="Basic and acidic residues" evidence="1">
    <location>
        <begin position="32"/>
        <end position="51"/>
    </location>
</feature>
<sequence>MMNMEDTSEDMENSEDTENMKDMGDMEDTEHMEDSKDIKDTEIMEDTENMKDMGDMEDTEHMEDTGRMDLCCPHGYMPAPALKRLSVEQHRSLEELLEDQSLAEQPREPATCHSA</sequence>
<evidence type="ECO:0000313" key="3">
    <source>
        <dbReference type="Proteomes" id="UP001187315"/>
    </source>
</evidence>
<evidence type="ECO:0000256" key="1">
    <source>
        <dbReference type="SAM" id="MobiDB-lite"/>
    </source>
</evidence>
<dbReference type="AlphaFoldDB" id="A0AA88T6K2"/>
<comment type="caution">
    <text evidence="2">The sequence shown here is derived from an EMBL/GenBank/DDBJ whole genome shotgun (WGS) entry which is preliminary data.</text>
</comment>
<evidence type="ECO:0000313" key="2">
    <source>
        <dbReference type="EMBL" id="KAK2865533.1"/>
    </source>
</evidence>
<dbReference type="Proteomes" id="UP001187315">
    <property type="component" value="Unassembled WGS sequence"/>
</dbReference>
<reference evidence="2" key="1">
    <citation type="submission" date="2023-08" db="EMBL/GenBank/DDBJ databases">
        <title>Pelteobagrus vachellii genome.</title>
        <authorList>
            <person name="Liu H."/>
        </authorList>
    </citation>
    <scope>NUCLEOTIDE SEQUENCE</scope>
    <source>
        <strain evidence="2">PRFRI_2022a</strain>
        <tissue evidence="2">Muscle</tissue>
    </source>
</reference>
<name>A0AA88T6K2_TACVA</name>
<keyword evidence="3" id="KW-1185">Reference proteome</keyword>
<organism evidence="2 3">
    <name type="scientific">Tachysurus vachellii</name>
    <name type="common">Darkbarbel catfish</name>
    <name type="synonym">Pelteobagrus vachellii</name>
    <dbReference type="NCBI Taxonomy" id="175792"/>
    <lineage>
        <taxon>Eukaryota</taxon>
        <taxon>Metazoa</taxon>
        <taxon>Chordata</taxon>
        <taxon>Craniata</taxon>
        <taxon>Vertebrata</taxon>
        <taxon>Euteleostomi</taxon>
        <taxon>Actinopterygii</taxon>
        <taxon>Neopterygii</taxon>
        <taxon>Teleostei</taxon>
        <taxon>Ostariophysi</taxon>
        <taxon>Siluriformes</taxon>
        <taxon>Bagridae</taxon>
        <taxon>Tachysurus</taxon>
    </lineage>
</organism>
<feature type="region of interest" description="Disordered" evidence="1">
    <location>
        <begin position="1"/>
        <end position="51"/>
    </location>
</feature>
<protein>
    <submittedName>
        <fullName evidence="2">Uncharacterized protein</fullName>
    </submittedName>
</protein>
<feature type="region of interest" description="Disordered" evidence="1">
    <location>
        <begin position="96"/>
        <end position="115"/>
    </location>
</feature>
<proteinExistence type="predicted"/>
<dbReference type="EMBL" id="JAVHJS010000002">
    <property type="protein sequence ID" value="KAK2865533.1"/>
    <property type="molecule type" value="Genomic_DNA"/>
</dbReference>
<feature type="compositionally biased region" description="Acidic residues" evidence="1">
    <location>
        <begin position="1"/>
        <end position="17"/>
    </location>
</feature>
<accession>A0AA88T6K2</accession>
<gene>
    <name evidence="2" type="ORF">Q7C36_001589</name>
</gene>